<dbReference type="Pfam" id="PF07729">
    <property type="entry name" value="FCD"/>
    <property type="match status" value="1"/>
</dbReference>
<dbReference type="Pfam" id="PF00392">
    <property type="entry name" value="GntR"/>
    <property type="match status" value="1"/>
</dbReference>
<evidence type="ECO:0000313" key="5">
    <source>
        <dbReference type="EMBL" id="SME92234.1"/>
    </source>
</evidence>
<dbReference type="PROSITE" id="PS50949">
    <property type="entry name" value="HTH_GNTR"/>
    <property type="match status" value="1"/>
</dbReference>
<dbReference type="AlphaFoldDB" id="A0A1Y6B977"/>
<gene>
    <name evidence="5" type="ORF">SAMN05428998_101480</name>
</gene>
<dbReference type="PANTHER" id="PTHR43537">
    <property type="entry name" value="TRANSCRIPTIONAL REGULATOR, GNTR FAMILY"/>
    <property type="match status" value="1"/>
</dbReference>
<dbReference type="InterPro" id="IPR008920">
    <property type="entry name" value="TF_FadR/GntR_C"/>
</dbReference>
<accession>A0A1Y6B977</accession>
<keyword evidence="2" id="KW-0238">DNA-binding</keyword>
<dbReference type="PANTHER" id="PTHR43537:SF50">
    <property type="entry name" value="TRANSCRIPTIONAL REGULATORY PROTEIN"/>
    <property type="match status" value="1"/>
</dbReference>
<dbReference type="EMBL" id="FWZX01000001">
    <property type="protein sequence ID" value="SME92234.1"/>
    <property type="molecule type" value="Genomic_DNA"/>
</dbReference>
<dbReference type="SUPFAM" id="SSF48008">
    <property type="entry name" value="GntR ligand-binding domain-like"/>
    <property type="match status" value="1"/>
</dbReference>
<dbReference type="InterPro" id="IPR036388">
    <property type="entry name" value="WH-like_DNA-bd_sf"/>
</dbReference>
<keyword evidence="1" id="KW-0805">Transcription regulation</keyword>
<dbReference type="SUPFAM" id="SSF46785">
    <property type="entry name" value="Winged helix' DNA-binding domain"/>
    <property type="match status" value="1"/>
</dbReference>
<evidence type="ECO:0000256" key="3">
    <source>
        <dbReference type="ARBA" id="ARBA00023163"/>
    </source>
</evidence>
<evidence type="ECO:0000259" key="4">
    <source>
        <dbReference type="PROSITE" id="PS50949"/>
    </source>
</evidence>
<keyword evidence="6" id="KW-1185">Reference proteome</keyword>
<sequence length="225" mass="24787">MFAVDPQRPLTRPALAVELTDLIRGLILEGELRPGEKVPEKALTLRFGVSRTPVREALKVLAAEGYVRLVPNRGAVVAEPTLAELEEVFPVIAALEGAAGELAAERAGDAEIAEVRRLNDAMHAAYRSGDRPRYFELNQQIHAAILAAARNPTLRQQHKLVADRVRWARYQANLAAARWQAALDEHDAIIAALEAREGERLGRLMKSHLEHKLEALRGALGGEER</sequence>
<dbReference type="PRINTS" id="PR00035">
    <property type="entry name" value="HTHGNTR"/>
</dbReference>
<dbReference type="Gene3D" id="1.10.10.10">
    <property type="entry name" value="Winged helix-like DNA-binding domain superfamily/Winged helix DNA-binding domain"/>
    <property type="match status" value="1"/>
</dbReference>
<dbReference type="InterPro" id="IPR011711">
    <property type="entry name" value="GntR_C"/>
</dbReference>
<protein>
    <submittedName>
        <fullName evidence="5">Transcriptional regulator, GntR family</fullName>
    </submittedName>
</protein>
<dbReference type="GO" id="GO:0003700">
    <property type="term" value="F:DNA-binding transcription factor activity"/>
    <property type="evidence" value="ECO:0007669"/>
    <property type="project" value="InterPro"/>
</dbReference>
<dbReference type="SMART" id="SM00895">
    <property type="entry name" value="FCD"/>
    <property type="match status" value="1"/>
</dbReference>
<dbReference type="SMART" id="SM00345">
    <property type="entry name" value="HTH_GNTR"/>
    <property type="match status" value="1"/>
</dbReference>
<dbReference type="RefSeq" id="WP_085120816.1">
    <property type="nucleotide sequence ID" value="NZ_FWZX01000001.1"/>
</dbReference>
<evidence type="ECO:0000256" key="2">
    <source>
        <dbReference type="ARBA" id="ARBA00023125"/>
    </source>
</evidence>
<dbReference type="GO" id="GO:0003677">
    <property type="term" value="F:DNA binding"/>
    <property type="evidence" value="ECO:0007669"/>
    <property type="project" value="UniProtKB-KW"/>
</dbReference>
<proteinExistence type="predicted"/>
<evidence type="ECO:0000313" key="6">
    <source>
        <dbReference type="Proteomes" id="UP000192917"/>
    </source>
</evidence>
<keyword evidence="3" id="KW-0804">Transcription</keyword>
<dbReference type="InterPro" id="IPR000524">
    <property type="entry name" value="Tscrpt_reg_HTH_GntR"/>
</dbReference>
<dbReference type="STRING" id="560819.SAMN05428998_101480"/>
<feature type="domain" description="HTH gntR-type" evidence="4">
    <location>
        <begin position="13"/>
        <end position="80"/>
    </location>
</feature>
<organism evidence="5 6">
    <name type="scientific">Tistlia consotensis USBA 355</name>
    <dbReference type="NCBI Taxonomy" id="560819"/>
    <lineage>
        <taxon>Bacteria</taxon>
        <taxon>Pseudomonadati</taxon>
        <taxon>Pseudomonadota</taxon>
        <taxon>Alphaproteobacteria</taxon>
        <taxon>Rhodospirillales</taxon>
        <taxon>Rhodovibrionaceae</taxon>
        <taxon>Tistlia</taxon>
    </lineage>
</organism>
<evidence type="ECO:0000256" key="1">
    <source>
        <dbReference type="ARBA" id="ARBA00023015"/>
    </source>
</evidence>
<dbReference type="InterPro" id="IPR036390">
    <property type="entry name" value="WH_DNA-bd_sf"/>
</dbReference>
<reference evidence="5 6" key="1">
    <citation type="submission" date="2017-04" db="EMBL/GenBank/DDBJ databases">
        <authorList>
            <person name="Afonso C.L."/>
            <person name="Miller P.J."/>
            <person name="Scott M.A."/>
            <person name="Spackman E."/>
            <person name="Goraichik I."/>
            <person name="Dimitrov K.M."/>
            <person name="Suarez D.L."/>
            <person name="Swayne D.E."/>
        </authorList>
    </citation>
    <scope>NUCLEOTIDE SEQUENCE [LARGE SCALE GENOMIC DNA]</scope>
    <source>
        <strain evidence="5 6">USBA 355</strain>
    </source>
</reference>
<name>A0A1Y6B977_9PROT</name>
<dbReference type="Proteomes" id="UP000192917">
    <property type="component" value="Unassembled WGS sequence"/>
</dbReference>
<dbReference type="CDD" id="cd07377">
    <property type="entry name" value="WHTH_GntR"/>
    <property type="match status" value="1"/>
</dbReference>
<dbReference type="Gene3D" id="1.20.120.530">
    <property type="entry name" value="GntR ligand-binding domain-like"/>
    <property type="match status" value="1"/>
</dbReference>